<evidence type="ECO:0000313" key="1">
    <source>
        <dbReference type="EMBL" id="CAE7681310.1"/>
    </source>
</evidence>
<proteinExistence type="predicted"/>
<keyword evidence="2" id="KW-1185">Reference proteome</keyword>
<dbReference type="Proteomes" id="UP000649617">
    <property type="component" value="Unassembled WGS sequence"/>
</dbReference>
<name>A0A812WRR2_SYMPI</name>
<dbReference type="EMBL" id="CAJNIZ010044193">
    <property type="protein sequence ID" value="CAE7681310.1"/>
    <property type="molecule type" value="Genomic_DNA"/>
</dbReference>
<organism evidence="1 2">
    <name type="scientific">Symbiodinium pilosum</name>
    <name type="common">Dinoflagellate</name>
    <dbReference type="NCBI Taxonomy" id="2952"/>
    <lineage>
        <taxon>Eukaryota</taxon>
        <taxon>Sar</taxon>
        <taxon>Alveolata</taxon>
        <taxon>Dinophyceae</taxon>
        <taxon>Suessiales</taxon>
        <taxon>Symbiodiniaceae</taxon>
        <taxon>Symbiodinium</taxon>
    </lineage>
</organism>
<protein>
    <submittedName>
        <fullName evidence="1">Uncharacterized protein</fullName>
    </submittedName>
</protein>
<gene>
    <name evidence="1" type="ORF">SPIL2461_LOCUS18974</name>
</gene>
<evidence type="ECO:0000313" key="2">
    <source>
        <dbReference type="Proteomes" id="UP000649617"/>
    </source>
</evidence>
<comment type="caution">
    <text evidence="1">The sequence shown here is derived from an EMBL/GenBank/DDBJ whole genome shotgun (WGS) entry which is preliminary data.</text>
</comment>
<sequence length="360" mass="40443">MNTKAFQQIASALIFRFVANLANEVLPSLLLDLVGSEDHGFLVDLMVKLHVYEDGDPLDPKIDLDVTTQELALETTRQGLTDFVNGAFDGMRELGFADDFEDTRRGLLELAVEENLNMDINASSFATRALYGQDDPDGWGPGLAIKVKMDMNAEVDAWDQEERAAAGVDKEDDEELDNFPQMPFKPWGGECLTGKSWIGATKTCRSFTMSQRNLQNEMDVNDMSFEQSMQLFGSWVHMALKRAFPAFFRVPLAGKILSTDAMWKDSCRYAMMALPSGEWWSPILVAFEILQIHTKGVAELHRIWNGLSFRAAVRQTHYEHPDAGQMIAMSEADGEEGLQIRFAGKWNELLELVPPGILYM</sequence>
<dbReference type="OrthoDB" id="412974at2759"/>
<dbReference type="AlphaFoldDB" id="A0A812WRR2"/>
<reference evidence="1" key="1">
    <citation type="submission" date="2021-02" db="EMBL/GenBank/DDBJ databases">
        <authorList>
            <person name="Dougan E. K."/>
            <person name="Rhodes N."/>
            <person name="Thang M."/>
            <person name="Chan C."/>
        </authorList>
    </citation>
    <scope>NUCLEOTIDE SEQUENCE</scope>
</reference>
<accession>A0A812WRR2</accession>